<protein>
    <submittedName>
        <fullName evidence="2">Allophanate hydrolase</fullName>
    </submittedName>
</protein>
<keyword evidence="2" id="KW-0378">Hydrolase</keyword>
<sequence>MSIMETTLLAVNGTLMRGLELNKNMIAAQGVFLREDHTDAHYRLWSIGDRHPGMIRVAAGGTSVALEIWALPLVSFAGLLLSEPSGLAIGKVTLRDGTQVLGVLAEPWLVENQKEITSHGSWRAYTGHFYSA</sequence>
<name>A0A242M9H1_CABSO</name>
<comment type="caution">
    <text evidence="2">The sequence shown here is derived from an EMBL/GenBank/DDBJ whole genome shotgun (WGS) entry which is preliminary data.</text>
</comment>
<feature type="domain" description="Allophanate hydrolase C-terminal" evidence="1">
    <location>
        <begin position="8"/>
        <end position="126"/>
    </location>
</feature>
<dbReference type="EMBL" id="NBTZ01000146">
    <property type="protein sequence ID" value="OTP67805.1"/>
    <property type="molecule type" value="Genomic_DNA"/>
</dbReference>
<evidence type="ECO:0000259" key="1">
    <source>
        <dbReference type="Pfam" id="PF21986"/>
    </source>
</evidence>
<reference evidence="2 3" key="1">
    <citation type="submission" date="2017-03" db="EMBL/GenBank/DDBJ databases">
        <title>Genome analysis of strain PAMC 26577.</title>
        <authorList>
            <person name="Oh H.-M."/>
            <person name="Yang J.-A."/>
        </authorList>
    </citation>
    <scope>NUCLEOTIDE SEQUENCE [LARGE SCALE GENOMIC DNA]</scope>
    <source>
        <strain evidence="2 3">PAMC 26577</strain>
    </source>
</reference>
<gene>
    <name evidence="2" type="ORF">PAMC26577_35550</name>
</gene>
<dbReference type="RefSeq" id="WP_062168378.1">
    <property type="nucleotide sequence ID" value="NZ_MSRG01000002.1"/>
</dbReference>
<evidence type="ECO:0000313" key="2">
    <source>
        <dbReference type="EMBL" id="OTP67805.1"/>
    </source>
</evidence>
<dbReference type="Gene3D" id="3.10.490.10">
    <property type="entry name" value="Gamma-glutamyl cyclotransferase-like"/>
    <property type="match status" value="1"/>
</dbReference>
<dbReference type="InterPro" id="IPR053844">
    <property type="entry name" value="AH_C"/>
</dbReference>
<organism evidence="2 3">
    <name type="scientific">Caballeronia sordidicola</name>
    <name type="common">Burkholderia sordidicola</name>
    <dbReference type="NCBI Taxonomy" id="196367"/>
    <lineage>
        <taxon>Bacteria</taxon>
        <taxon>Pseudomonadati</taxon>
        <taxon>Pseudomonadota</taxon>
        <taxon>Betaproteobacteria</taxon>
        <taxon>Burkholderiales</taxon>
        <taxon>Burkholderiaceae</taxon>
        <taxon>Caballeronia</taxon>
    </lineage>
</organism>
<dbReference type="Proteomes" id="UP000195221">
    <property type="component" value="Unassembled WGS sequence"/>
</dbReference>
<proteinExistence type="predicted"/>
<dbReference type="GO" id="GO:0016787">
    <property type="term" value="F:hydrolase activity"/>
    <property type="evidence" value="ECO:0007669"/>
    <property type="project" value="UniProtKB-KW"/>
</dbReference>
<dbReference type="Pfam" id="PF21986">
    <property type="entry name" value="AH_C"/>
    <property type="match status" value="1"/>
</dbReference>
<evidence type="ECO:0000313" key="3">
    <source>
        <dbReference type="Proteomes" id="UP000195221"/>
    </source>
</evidence>
<dbReference type="AlphaFoldDB" id="A0A242M9H1"/>
<accession>A0A242M9H1</accession>